<proteinExistence type="predicted"/>
<name>A0A2A6E953_TANFO</name>
<dbReference type="Proteomes" id="UP000219259">
    <property type="component" value="Unassembled WGS sequence"/>
</dbReference>
<dbReference type="AlphaFoldDB" id="A0A2A6E953"/>
<dbReference type="EMBL" id="NSLJ01000010">
    <property type="protein sequence ID" value="PDP44057.1"/>
    <property type="molecule type" value="Genomic_DNA"/>
</dbReference>
<organism evidence="1 2">
    <name type="scientific">Tannerella forsythia</name>
    <name type="common">Bacteroides forsythus</name>
    <dbReference type="NCBI Taxonomy" id="28112"/>
    <lineage>
        <taxon>Bacteria</taxon>
        <taxon>Pseudomonadati</taxon>
        <taxon>Bacteroidota</taxon>
        <taxon>Bacteroidia</taxon>
        <taxon>Bacteroidales</taxon>
        <taxon>Tannerellaceae</taxon>
        <taxon>Tannerella</taxon>
    </lineage>
</organism>
<protein>
    <submittedName>
        <fullName evidence="1">Uncharacterized protein</fullName>
    </submittedName>
</protein>
<evidence type="ECO:0000313" key="2">
    <source>
        <dbReference type="Proteomes" id="UP000219259"/>
    </source>
</evidence>
<comment type="caution">
    <text evidence="1">The sequence shown here is derived from an EMBL/GenBank/DDBJ whole genome shotgun (WGS) entry which is preliminary data.</text>
</comment>
<accession>A0A2A6E953</accession>
<reference evidence="1 2" key="1">
    <citation type="submission" date="2017-09" db="EMBL/GenBank/DDBJ databases">
        <title>Phase variable restriction modification systems are present in the genome sequences of periodontal pathogens Prevotella intermedia, Tannerella forsythia and Porphyromonas gingivalis.</title>
        <authorList>
            <person name="Haigh R.D."/>
            <person name="Crawford L."/>
            <person name="Ralph J."/>
            <person name="Wanford J."/>
            <person name="Vartoukian S.R."/>
            <person name="Hijazib K."/>
            <person name="Wade W."/>
            <person name="Oggioni M.R."/>
        </authorList>
    </citation>
    <scope>NUCLEOTIDE SEQUENCE [LARGE SCALE GENOMIC DNA]</scope>
    <source>
        <strain evidence="1 2">WW11663</strain>
    </source>
</reference>
<evidence type="ECO:0000313" key="1">
    <source>
        <dbReference type="EMBL" id="PDP44057.1"/>
    </source>
</evidence>
<gene>
    <name evidence="1" type="ORF">CLI86_05110</name>
</gene>
<sequence length="62" mass="7124">MVKTQNRLVYAPNEAAFSGSYNESRPLPDKTYFDLFLYLSSKTYFVSLPTLLLNPSQIRLFG</sequence>